<reference evidence="2" key="1">
    <citation type="submission" date="2013-03" db="EMBL/GenBank/DDBJ databases">
        <title>Genome Sequence of the Profundibacterium mesophilum strain KAUST100406-0324T from Red Sea, a novel genus in the family Rhodobacteraceae.</title>
        <authorList>
            <person name="Essack M."/>
            <person name="Alam I."/>
            <person name="Lafi F."/>
            <person name="Alawi W."/>
            <person name="Kamanu F."/>
            <person name="Al-Suwailem A."/>
            <person name="Lee O.O."/>
            <person name="Xu Y."/>
            <person name="Bajic V."/>
            <person name="Qian P.-Y."/>
            <person name="Archer J."/>
        </authorList>
    </citation>
    <scope>NUCLEOTIDE SEQUENCE</scope>
    <source>
        <strain evidence="2">KAUST100406-0324</strain>
    </source>
</reference>
<evidence type="ECO:0000313" key="2">
    <source>
        <dbReference type="EMBL" id="KAF0674660.1"/>
    </source>
</evidence>
<keyword evidence="3" id="KW-1185">Reference proteome</keyword>
<name>A0A921NPI4_9RHOB</name>
<dbReference type="Proteomes" id="UP000698242">
    <property type="component" value="Unassembled WGS sequence"/>
</dbReference>
<accession>A0A921NPI4</accession>
<dbReference type="RefSeq" id="WP_159966547.1">
    <property type="nucleotide sequence ID" value="NZ_APKE01000036.1"/>
</dbReference>
<evidence type="ECO:0000313" key="3">
    <source>
        <dbReference type="Proteomes" id="UP000698242"/>
    </source>
</evidence>
<dbReference type="OrthoDB" id="7872267at2"/>
<evidence type="ECO:0008006" key="4">
    <source>
        <dbReference type="Google" id="ProtNLM"/>
    </source>
</evidence>
<proteinExistence type="predicted"/>
<organism evidence="2 3">
    <name type="scientific">Profundibacterium mesophilum KAUST100406-0324</name>
    <dbReference type="NCBI Taxonomy" id="1037889"/>
    <lineage>
        <taxon>Bacteria</taxon>
        <taxon>Pseudomonadati</taxon>
        <taxon>Pseudomonadota</taxon>
        <taxon>Alphaproteobacteria</taxon>
        <taxon>Rhodobacterales</taxon>
        <taxon>Roseobacteraceae</taxon>
        <taxon>Profundibacterium</taxon>
    </lineage>
</organism>
<comment type="caution">
    <text evidence="2">The sequence shown here is derived from an EMBL/GenBank/DDBJ whole genome shotgun (WGS) entry which is preliminary data.</text>
</comment>
<keyword evidence="1" id="KW-0175">Coiled coil</keyword>
<protein>
    <recommendedName>
        <fullName evidence="4">Flagellar FliJ protein</fullName>
    </recommendedName>
</protein>
<feature type="coiled-coil region" evidence="1">
    <location>
        <begin position="22"/>
        <end position="49"/>
    </location>
</feature>
<evidence type="ECO:0000256" key="1">
    <source>
        <dbReference type="SAM" id="Coils"/>
    </source>
</evidence>
<gene>
    <name evidence="2" type="ORF">PMES_03042</name>
</gene>
<sequence length="141" mass="15689">MTSSPKRIAALALLERVRRHEMEDDSRALATLRGEIAELTDRGRALEGELHREAHAAGIESAAYLGDYIRAVRATLAGYEARISQITPEADRLETAVMERFREIKTFQSVRLAGLAANAAARDKLEADAQSEMVLLRWKRG</sequence>
<dbReference type="AlphaFoldDB" id="A0A921NPI4"/>
<dbReference type="EMBL" id="APKE01000036">
    <property type="protein sequence ID" value="KAF0674660.1"/>
    <property type="molecule type" value="Genomic_DNA"/>
</dbReference>